<dbReference type="Proteomes" id="UP000609802">
    <property type="component" value="Unassembled WGS sequence"/>
</dbReference>
<dbReference type="Pfam" id="PF03567">
    <property type="entry name" value="Sulfotransfer_2"/>
    <property type="match status" value="1"/>
</dbReference>
<proteinExistence type="predicted"/>
<organism evidence="1 2">
    <name type="scientific">Aliiroseovarius zhejiangensis</name>
    <dbReference type="NCBI Taxonomy" id="1632025"/>
    <lineage>
        <taxon>Bacteria</taxon>
        <taxon>Pseudomonadati</taxon>
        <taxon>Pseudomonadota</taxon>
        <taxon>Alphaproteobacteria</taxon>
        <taxon>Rhodobacterales</taxon>
        <taxon>Paracoccaceae</taxon>
        <taxon>Aliiroseovarius</taxon>
    </lineage>
</organism>
<dbReference type="EMBL" id="BNCH01000005">
    <property type="protein sequence ID" value="GHF02772.1"/>
    <property type="molecule type" value="Genomic_DNA"/>
</dbReference>
<evidence type="ECO:0000313" key="1">
    <source>
        <dbReference type="EMBL" id="GHF02772.1"/>
    </source>
</evidence>
<dbReference type="SUPFAM" id="SSF52540">
    <property type="entry name" value="P-loop containing nucleoside triphosphate hydrolases"/>
    <property type="match status" value="1"/>
</dbReference>
<evidence type="ECO:0008006" key="3">
    <source>
        <dbReference type="Google" id="ProtNLM"/>
    </source>
</evidence>
<sequence length="474" mass="53898">MPGPFDCFIIFAEMRTGSNFLESNLDQFPGLHCYGEAFNPYFMVTPQTDVLFGVTLAMRDADPMLLLERMKAETDGLPGFRFFHDHDPRVFNALIDDPRCAKVVLTRNPVEAYVSRRIAMATDQWQLSDTGDARKEKARFIPDEFEKHFYRAKSFQAKIKDRLQRTGQTAFYVDYGDAQNLDVINGLARFLGEDSRIERFASTFKKQNPEPLSDKVKQFELLASTVARIDIFDLHRLPSFEPGRPPVMKSYLASDELQLVFLPIAGGPTQRVTDWMETAGPLMGDFSQKSLRRWKRQHKAHRSFTVLRHPVARLHSVFCDLLAVDKDGPDMDLKQALRQVHDIALPDTADARWTLEDHRQAFLQFIAFVARSLSGQTAIGVDPRWATQVATIKGFARFTLPDHILREDQLPTGIAAVLAEVGASNAPPLPAAVPDAPYALEQIYSGDIETAVRKAYQRDYVMFGFQPWQRRRQP</sequence>
<name>A0ABQ3J432_9RHOB</name>
<dbReference type="InterPro" id="IPR005331">
    <property type="entry name" value="Sulfotransferase"/>
</dbReference>
<comment type="caution">
    <text evidence="1">The sequence shown here is derived from an EMBL/GenBank/DDBJ whole genome shotgun (WGS) entry which is preliminary data.</text>
</comment>
<dbReference type="RefSeq" id="WP_191286878.1">
    <property type="nucleotide sequence ID" value="NZ_BNCH01000005.1"/>
</dbReference>
<dbReference type="Gene3D" id="3.40.50.300">
    <property type="entry name" value="P-loop containing nucleotide triphosphate hydrolases"/>
    <property type="match status" value="1"/>
</dbReference>
<evidence type="ECO:0000313" key="2">
    <source>
        <dbReference type="Proteomes" id="UP000609802"/>
    </source>
</evidence>
<dbReference type="InterPro" id="IPR027417">
    <property type="entry name" value="P-loop_NTPase"/>
</dbReference>
<gene>
    <name evidence="1" type="ORF">GCM10016455_25050</name>
</gene>
<accession>A0ABQ3J432</accession>
<protein>
    <recommendedName>
        <fullName evidence="3">Nodulation protein NodH</fullName>
    </recommendedName>
</protein>
<keyword evidence="2" id="KW-1185">Reference proteome</keyword>
<reference evidence="2" key="1">
    <citation type="journal article" date="2019" name="Int. J. Syst. Evol. Microbiol.">
        <title>The Global Catalogue of Microorganisms (GCM) 10K type strain sequencing project: providing services to taxonomists for standard genome sequencing and annotation.</title>
        <authorList>
            <consortium name="The Broad Institute Genomics Platform"/>
            <consortium name="The Broad Institute Genome Sequencing Center for Infectious Disease"/>
            <person name="Wu L."/>
            <person name="Ma J."/>
        </authorList>
    </citation>
    <scope>NUCLEOTIDE SEQUENCE [LARGE SCALE GENOMIC DNA]</scope>
    <source>
        <strain evidence="2">KCTC 42443</strain>
    </source>
</reference>